<dbReference type="Gramene" id="mRNA:HanXRQr2_Chr05g0200981">
    <property type="protein sequence ID" value="CDS:HanXRQr2_Chr05g0200981.1"/>
    <property type="gene ID" value="HanXRQr2_Chr05g0200981"/>
</dbReference>
<keyword evidence="3" id="KW-1185">Reference proteome</keyword>
<gene>
    <name evidence="2" type="ORF">HanXRQr2_Chr05g0200981</name>
</gene>
<accession>A0A9K3IXB3</accession>
<dbReference type="AlphaFoldDB" id="A0A9K3IXB3"/>
<protein>
    <submittedName>
        <fullName evidence="2">Uncharacterized protein</fullName>
    </submittedName>
</protein>
<organism evidence="2 3">
    <name type="scientific">Helianthus annuus</name>
    <name type="common">Common sunflower</name>
    <dbReference type="NCBI Taxonomy" id="4232"/>
    <lineage>
        <taxon>Eukaryota</taxon>
        <taxon>Viridiplantae</taxon>
        <taxon>Streptophyta</taxon>
        <taxon>Embryophyta</taxon>
        <taxon>Tracheophyta</taxon>
        <taxon>Spermatophyta</taxon>
        <taxon>Magnoliopsida</taxon>
        <taxon>eudicotyledons</taxon>
        <taxon>Gunneridae</taxon>
        <taxon>Pentapetalae</taxon>
        <taxon>asterids</taxon>
        <taxon>campanulids</taxon>
        <taxon>Asterales</taxon>
        <taxon>Asteraceae</taxon>
        <taxon>Asteroideae</taxon>
        <taxon>Heliantheae alliance</taxon>
        <taxon>Heliantheae</taxon>
        <taxon>Helianthus</taxon>
    </lineage>
</organism>
<dbReference type="Proteomes" id="UP000215914">
    <property type="component" value="Unassembled WGS sequence"/>
</dbReference>
<name>A0A9K3IXB3_HELAN</name>
<evidence type="ECO:0000313" key="3">
    <source>
        <dbReference type="Proteomes" id="UP000215914"/>
    </source>
</evidence>
<dbReference type="EMBL" id="MNCJ02000320">
    <property type="protein sequence ID" value="KAF5804767.1"/>
    <property type="molecule type" value="Genomic_DNA"/>
</dbReference>
<comment type="caution">
    <text evidence="2">The sequence shown here is derived from an EMBL/GenBank/DDBJ whole genome shotgun (WGS) entry which is preliminary data.</text>
</comment>
<evidence type="ECO:0000256" key="1">
    <source>
        <dbReference type="SAM" id="MobiDB-lite"/>
    </source>
</evidence>
<reference evidence="2" key="2">
    <citation type="submission" date="2020-06" db="EMBL/GenBank/DDBJ databases">
        <title>Helianthus annuus Genome sequencing and assembly Release 2.</title>
        <authorList>
            <person name="Gouzy J."/>
            <person name="Langlade N."/>
            <person name="Munos S."/>
        </authorList>
    </citation>
    <scope>NUCLEOTIDE SEQUENCE</scope>
    <source>
        <tissue evidence="2">Leaves</tissue>
    </source>
</reference>
<proteinExistence type="predicted"/>
<evidence type="ECO:0000313" key="2">
    <source>
        <dbReference type="EMBL" id="KAF5804767.1"/>
    </source>
</evidence>
<sequence length="75" mass="7859">MCTGYRIWILTLLGKEIMGSMDSMKPRSPLEKPSAAAAEGLELMATCGSFFTKAGLEKLPSSSGSKVAGSLMESA</sequence>
<feature type="region of interest" description="Disordered" evidence="1">
    <location>
        <begin position="56"/>
        <end position="75"/>
    </location>
</feature>
<reference evidence="2" key="1">
    <citation type="journal article" date="2017" name="Nature">
        <title>The sunflower genome provides insights into oil metabolism, flowering and Asterid evolution.</title>
        <authorList>
            <person name="Badouin H."/>
            <person name="Gouzy J."/>
            <person name="Grassa C.J."/>
            <person name="Murat F."/>
            <person name="Staton S.E."/>
            <person name="Cottret L."/>
            <person name="Lelandais-Briere C."/>
            <person name="Owens G.L."/>
            <person name="Carrere S."/>
            <person name="Mayjonade B."/>
            <person name="Legrand L."/>
            <person name="Gill N."/>
            <person name="Kane N.C."/>
            <person name="Bowers J.E."/>
            <person name="Hubner S."/>
            <person name="Bellec A."/>
            <person name="Berard A."/>
            <person name="Berges H."/>
            <person name="Blanchet N."/>
            <person name="Boniface M.C."/>
            <person name="Brunel D."/>
            <person name="Catrice O."/>
            <person name="Chaidir N."/>
            <person name="Claudel C."/>
            <person name="Donnadieu C."/>
            <person name="Faraut T."/>
            <person name="Fievet G."/>
            <person name="Helmstetter N."/>
            <person name="King M."/>
            <person name="Knapp S.J."/>
            <person name="Lai Z."/>
            <person name="Le Paslier M.C."/>
            <person name="Lippi Y."/>
            <person name="Lorenzon L."/>
            <person name="Mandel J.R."/>
            <person name="Marage G."/>
            <person name="Marchand G."/>
            <person name="Marquand E."/>
            <person name="Bret-Mestries E."/>
            <person name="Morien E."/>
            <person name="Nambeesan S."/>
            <person name="Nguyen T."/>
            <person name="Pegot-Espagnet P."/>
            <person name="Pouilly N."/>
            <person name="Raftis F."/>
            <person name="Sallet E."/>
            <person name="Schiex T."/>
            <person name="Thomas J."/>
            <person name="Vandecasteele C."/>
            <person name="Vares D."/>
            <person name="Vear F."/>
            <person name="Vautrin S."/>
            <person name="Crespi M."/>
            <person name="Mangin B."/>
            <person name="Burke J.M."/>
            <person name="Salse J."/>
            <person name="Munos S."/>
            <person name="Vincourt P."/>
            <person name="Rieseberg L.H."/>
            <person name="Langlade N.B."/>
        </authorList>
    </citation>
    <scope>NUCLEOTIDE SEQUENCE</scope>
    <source>
        <tissue evidence="2">Leaves</tissue>
    </source>
</reference>